<proteinExistence type="predicted"/>
<protein>
    <submittedName>
        <fullName evidence="1">Uncharacterized protein</fullName>
    </submittedName>
</protein>
<name>A0AA39H1N9_9BILA</name>
<dbReference type="Proteomes" id="UP001175271">
    <property type="component" value="Unassembled WGS sequence"/>
</dbReference>
<sequence length="75" mass="8380">MSRPQVQADDPLKSASVKEQIRSQNSVGAVEQVEPKVSFLFHFLIDLEVIVLEDQRQASLGTSCFLPACSRIEDF</sequence>
<organism evidence="1 2">
    <name type="scientific">Steinernema hermaphroditum</name>
    <dbReference type="NCBI Taxonomy" id="289476"/>
    <lineage>
        <taxon>Eukaryota</taxon>
        <taxon>Metazoa</taxon>
        <taxon>Ecdysozoa</taxon>
        <taxon>Nematoda</taxon>
        <taxon>Chromadorea</taxon>
        <taxon>Rhabditida</taxon>
        <taxon>Tylenchina</taxon>
        <taxon>Panagrolaimomorpha</taxon>
        <taxon>Strongyloidoidea</taxon>
        <taxon>Steinernematidae</taxon>
        <taxon>Steinernema</taxon>
    </lineage>
</organism>
<dbReference type="AlphaFoldDB" id="A0AA39H1N9"/>
<evidence type="ECO:0000313" key="2">
    <source>
        <dbReference type="Proteomes" id="UP001175271"/>
    </source>
</evidence>
<accession>A0AA39H1N9</accession>
<keyword evidence="2" id="KW-1185">Reference proteome</keyword>
<reference evidence="1" key="1">
    <citation type="submission" date="2023-06" db="EMBL/GenBank/DDBJ databases">
        <title>Genomic analysis of the entomopathogenic nematode Steinernema hermaphroditum.</title>
        <authorList>
            <person name="Schwarz E.M."/>
            <person name="Heppert J.K."/>
            <person name="Baniya A."/>
            <person name="Schwartz H.T."/>
            <person name="Tan C.-H."/>
            <person name="Antoshechkin I."/>
            <person name="Sternberg P.W."/>
            <person name="Goodrich-Blair H."/>
            <person name="Dillman A.R."/>
        </authorList>
    </citation>
    <scope>NUCLEOTIDE SEQUENCE</scope>
    <source>
        <strain evidence="1">PS9179</strain>
        <tissue evidence="1">Whole animal</tissue>
    </source>
</reference>
<dbReference type="EMBL" id="JAUCMV010000005">
    <property type="protein sequence ID" value="KAK0396087.1"/>
    <property type="molecule type" value="Genomic_DNA"/>
</dbReference>
<comment type="caution">
    <text evidence="1">The sequence shown here is derived from an EMBL/GenBank/DDBJ whole genome shotgun (WGS) entry which is preliminary data.</text>
</comment>
<evidence type="ECO:0000313" key="1">
    <source>
        <dbReference type="EMBL" id="KAK0396087.1"/>
    </source>
</evidence>
<gene>
    <name evidence="1" type="ORF">QR680_001559</name>
</gene>